<dbReference type="Proteomes" id="UP000293360">
    <property type="component" value="Unassembled WGS sequence"/>
</dbReference>
<feature type="region of interest" description="Disordered" evidence="2">
    <location>
        <begin position="76"/>
        <end position="99"/>
    </location>
</feature>
<protein>
    <recommendedName>
        <fullName evidence="3">Up-regulated during septation protein 1 domain-containing protein</fullName>
    </recommendedName>
</protein>
<dbReference type="AlphaFoldDB" id="A0A4V1XA22"/>
<comment type="caution">
    <text evidence="4">The sequence shown here is derived from an EMBL/GenBank/DDBJ whole genome shotgun (WGS) entry which is preliminary data.</text>
</comment>
<name>A0A4V1XA22_9PEZI</name>
<dbReference type="InterPro" id="IPR029191">
    <property type="entry name" value="Uds1"/>
</dbReference>
<keyword evidence="5" id="KW-1185">Reference proteome</keyword>
<evidence type="ECO:0000313" key="4">
    <source>
        <dbReference type="EMBL" id="RYP00363.1"/>
    </source>
</evidence>
<proteinExistence type="predicted"/>
<keyword evidence="1" id="KW-0175">Coiled coil</keyword>
<dbReference type="STRING" id="155417.A0A4V1XA22"/>
<reference evidence="4 5" key="1">
    <citation type="submission" date="2018-06" db="EMBL/GenBank/DDBJ databases">
        <title>Complete Genomes of Monosporascus.</title>
        <authorList>
            <person name="Robinson A.J."/>
            <person name="Natvig D.O."/>
        </authorList>
    </citation>
    <scope>NUCLEOTIDE SEQUENCE [LARGE SCALE GENOMIC DNA]</scope>
    <source>
        <strain evidence="4 5">CBS 110550</strain>
    </source>
</reference>
<gene>
    <name evidence="4" type="ORF">DL764_006535</name>
</gene>
<accession>A0A4V1XA22</accession>
<sequence>MAHIATCMLDSEGESVSTWSRLQSFVFPGASTESLVSTSSVDEKKSHAWRMAQPDTRKYQLFPKDRPPPAPVACGKQLEPEQSSSVVMGQSPEKSEQTSIANNLRQRIKEHNLNRRRKVSVPELGPMTTVQEVAMDSPTIPGRPALHERSISSPVQSSRYRHLATLRTIHQASKEDNAVVHIAAPISAFRQDRAPASDAPRHPLSPKDLTPLVIPKQPASLPHTHTFYAIYSDVRVTPYCDAKICNDCFDRVNPSYAHLSARGIPRFSTALGEELRYLDSRTEYLRRTYMSLRAGRRNLHSRICQYLRSARVAKFSYESMLKQEEALAELDASIDDWVNKLEQAENRRTRVRQKLLEHVAAAATLPNVTNNDDTATGMPLQKTIGVHRPSAASDLSTPPQSPTKIGTFFDAESPSSSPQRVVARVPSVIPELPAEEGESTDSNYTNQNPEEESVLKRMESIRIYADSDLYALLADVENEFTNLNEDGHASPQLKTHPLTDEERQRELHRAHSHDILNGGSKGTSIKSQPASPPATSPPAKESTSGEGDIFLTAAVFKPE</sequence>
<evidence type="ECO:0000256" key="1">
    <source>
        <dbReference type="SAM" id="Coils"/>
    </source>
</evidence>
<evidence type="ECO:0000256" key="2">
    <source>
        <dbReference type="SAM" id="MobiDB-lite"/>
    </source>
</evidence>
<feature type="region of interest" description="Disordered" evidence="2">
    <location>
        <begin position="431"/>
        <end position="453"/>
    </location>
</feature>
<evidence type="ECO:0000259" key="3">
    <source>
        <dbReference type="Pfam" id="PF15456"/>
    </source>
</evidence>
<feature type="domain" description="Up-regulated during septation protein 1" evidence="3">
    <location>
        <begin position="273"/>
        <end position="364"/>
    </location>
</feature>
<feature type="region of interest" description="Disordered" evidence="2">
    <location>
        <begin position="483"/>
        <end position="559"/>
    </location>
</feature>
<evidence type="ECO:0000313" key="5">
    <source>
        <dbReference type="Proteomes" id="UP000293360"/>
    </source>
</evidence>
<dbReference type="Pfam" id="PF15456">
    <property type="entry name" value="Uds1"/>
    <property type="match status" value="1"/>
</dbReference>
<feature type="compositionally biased region" description="Basic and acidic residues" evidence="2">
    <location>
        <begin position="497"/>
        <end position="514"/>
    </location>
</feature>
<dbReference type="EMBL" id="QJNU01000392">
    <property type="protein sequence ID" value="RYP00363.1"/>
    <property type="molecule type" value="Genomic_DNA"/>
</dbReference>
<dbReference type="OrthoDB" id="5429395at2759"/>
<feature type="coiled-coil region" evidence="1">
    <location>
        <begin position="327"/>
        <end position="361"/>
    </location>
</feature>
<organism evidence="4 5">
    <name type="scientific">Monosporascus ibericus</name>
    <dbReference type="NCBI Taxonomy" id="155417"/>
    <lineage>
        <taxon>Eukaryota</taxon>
        <taxon>Fungi</taxon>
        <taxon>Dikarya</taxon>
        <taxon>Ascomycota</taxon>
        <taxon>Pezizomycotina</taxon>
        <taxon>Sordariomycetes</taxon>
        <taxon>Xylariomycetidae</taxon>
        <taxon>Xylariales</taxon>
        <taxon>Xylariales incertae sedis</taxon>
        <taxon>Monosporascus</taxon>
    </lineage>
</organism>